<keyword evidence="10" id="KW-0869">Chloride channel</keyword>
<dbReference type="Pfam" id="PF02931">
    <property type="entry name" value="Neur_chan_LBD"/>
    <property type="match status" value="1"/>
</dbReference>
<dbReference type="InterPro" id="IPR006201">
    <property type="entry name" value="Neur_channel"/>
</dbReference>
<keyword evidence="1" id="KW-0813">Transport</keyword>
<keyword evidence="8 16" id="KW-0472">Membrane</keyword>
<dbReference type="GO" id="GO:0004888">
    <property type="term" value="F:transmembrane signaling receptor activity"/>
    <property type="evidence" value="ECO:0007669"/>
    <property type="project" value="InterPro"/>
</dbReference>
<evidence type="ECO:0000256" key="6">
    <source>
        <dbReference type="ARBA" id="ARBA00023018"/>
    </source>
</evidence>
<feature type="transmembrane region" description="Helical" evidence="16">
    <location>
        <begin position="384"/>
        <end position="407"/>
    </location>
</feature>
<feature type="transmembrane region" description="Helical" evidence="16">
    <location>
        <begin position="703"/>
        <end position="725"/>
    </location>
</feature>
<dbReference type="CDD" id="cd19049">
    <property type="entry name" value="LGIC_TM_anion"/>
    <property type="match status" value="3"/>
</dbReference>
<evidence type="ECO:0000256" key="12">
    <source>
        <dbReference type="ARBA" id="ARBA00023214"/>
    </source>
</evidence>
<evidence type="ECO:0000256" key="8">
    <source>
        <dbReference type="ARBA" id="ARBA00023136"/>
    </source>
</evidence>
<dbReference type="InterPro" id="IPR036719">
    <property type="entry name" value="Neuro-gated_channel_TM_sf"/>
</dbReference>
<evidence type="ECO:0000256" key="9">
    <source>
        <dbReference type="ARBA" id="ARBA00023157"/>
    </source>
</evidence>
<keyword evidence="6" id="KW-0770">Synapse</keyword>
<dbReference type="PANTHER" id="PTHR18945">
    <property type="entry name" value="NEUROTRANSMITTER GATED ION CHANNEL"/>
    <property type="match status" value="1"/>
</dbReference>
<feature type="transmembrane region" description="Helical" evidence="16">
    <location>
        <begin position="350"/>
        <end position="369"/>
    </location>
</feature>
<reference evidence="20" key="1">
    <citation type="submission" date="2023-03" db="UniProtKB">
        <authorList>
            <consortium name="WormBaseParasite"/>
        </authorList>
    </citation>
    <scope>IDENTIFICATION</scope>
</reference>
<feature type="transmembrane region" description="Helical" evidence="16">
    <location>
        <begin position="799"/>
        <end position="821"/>
    </location>
</feature>
<dbReference type="InterPro" id="IPR006028">
    <property type="entry name" value="GABAA/Glycine_rcpt"/>
</dbReference>
<dbReference type="Proteomes" id="UP000036681">
    <property type="component" value="Unplaced"/>
</dbReference>
<keyword evidence="4" id="KW-0732">Signal</keyword>
<accession>A0A9J2P1I1</accession>
<sequence>MKLQLFPMDSQKCKLEIESYGYSVLDVIYFLNNSKESISRSDFELPQFVLIDVQFMSKIERLSSGDYSRLVCLFLFQRNIGFYIIQIYLPSILIVVISWVSFWLNRDATPARVALGVTTVLTMTTLMTTTNAAMPKVSYVKSIDIFLGVCFLMVFSALLEYAAVGYIGKRIKLLIRRKRGRRMLPTKATPNPQPSFPVSFNRNYRPFYSSPDRASNLFSNDQTRPPVLLKQVFIVFNIIYWSIMYCCGMRVAFSDGYTTADIDYFWGKHRKDQGQVVGFNNISLPQFRPVGYRVNVTRATTSSGVYVRLYFEVLLGRNLGFYLMNIIIPSMLIVTISWVSFWLNREASPARVGLGVTTVLTMTTLITTTNNSMPKVSYIKGLDVFLNFCFVMVFASLVEYAVVSYMNKKLAQRRERRRKQAEQQAPVEVPMFHSQISPKPNLPYQAQLLNLSCASPLKTYTGVKQNEFVGERFLLSGSKKLTHSMLMVGMMEIPPECDCRTIPLMQHPRLVADNAMWPAPFGKPKRPTRTCRSVTPSKIDKCSRYVFPLLFLVFNVCYWTIMTVLSSFVDTNGYTTATIHYHWCSVKEPDCKKAVRVEENIELPSYRFAHLCVNQTVATTASGSYSRLWVQFSFERESGFYMLQIFVPATLVVFISWVSFWINRDSAPSRTVIGTMTILSETHLLTGTNRRLPPVSYIKAVDVYLGFCYLIVSMALIEYACVAYATKKHNDQMKKFRKREETQTQHQQPQLQTPDLLRDARIDECTCEQGTSILATIAKRPFKLRPCVKHSRIDLIARFVFPISVVIFFEFNFIFVLPSVFMLF</sequence>
<evidence type="ECO:0000256" key="13">
    <source>
        <dbReference type="ARBA" id="ARBA00023257"/>
    </source>
</evidence>
<keyword evidence="7" id="KW-0406">Ion transport</keyword>
<feature type="transmembrane region" description="Helical" evidence="16">
    <location>
        <begin position="640"/>
        <end position="662"/>
    </location>
</feature>
<proteinExistence type="predicted"/>
<feature type="domain" description="Neurotransmitter-gated ion-channel transmembrane" evidence="18">
    <location>
        <begin position="646"/>
        <end position="751"/>
    </location>
</feature>
<feature type="transmembrane region" description="Helical" evidence="16">
    <location>
        <begin position="145"/>
        <end position="168"/>
    </location>
</feature>
<evidence type="ECO:0000256" key="16">
    <source>
        <dbReference type="SAM" id="Phobius"/>
    </source>
</evidence>
<keyword evidence="14" id="KW-0407">Ion channel</keyword>
<dbReference type="Gene3D" id="2.70.170.10">
    <property type="entry name" value="Neurotransmitter-gated ion-channel ligand-binding domain"/>
    <property type="match status" value="1"/>
</dbReference>
<evidence type="ECO:0000256" key="5">
    <source>
        <dbReference type="ARBA" id="ARBA00022989"/>
    </source>
</evidence>
<name>A0A9J2P1I1_ASCLU</name>
<evidence type="ECO:0000256" key="7">
    <source>
        <dbReference type="ARBA" id="ARBA00023065"/>
    </source>
</evidence>
<evidence type="ECO:0000256" key="14">
    <source>
        <dbReference type="ARBA" id="ARBA00023303"/>
    </source>
</evidence>
<dbReference type="GO" id="GO:0005254">
    <property type="term" value="F:chloride channel activity"/>
    <property type="evidence" value="ECO:0007669"/>
    <property type="project" value="UniProtKB-KW"/>
</dbReference>
<keyword evidence="11" id="KW-0325">Glycoprotein</keyword>
<keyword evidence="5 16" id="KW-1133">Transmembrane helix</keyword>
<evidence type="ECO:0000256" key="11">
    <source>
        <dbReference type="ARBA" id="ARBA00023180"/>
    </source>
</evidence>
<feature type="domain" description="Neurotransmitter-gated ion-channel ligand-binding" evidence="17">
    <location>
        <begin position="1"/>
        <end position="68"/>
    </location>
</feature>
<dbReference type="WBParaSite" id="ALUE_0000340901-mRNA-1">
    <property type="protein sequence ID" value="ALUE_0000340901-mRNA-1"/>
    <property type="gene ID" value="ALUE_0000340901"/>
</dbReference>
<dbReference type="InterPro" id="IPR006202">
    <property type="entry name" value="Neur_chan_lig-bd"/>
</dbReference>
<evidence type="ECO:0000259" key="17">
    <source>
        <dbReference type="Pfam" id="PF02931"/>
    </source>
</evidence>
<keyword evidence="12" id="KW-0868">Chloride</keyword>
<dbReference type="SUPFAM" id="SSF63712">
    <property type="entry name" value="Nicotinic receptor ligand binding domain-like"/>
    <property type="match status" value="1"/>
</dbReference>
<dbReference type="PRINTS" id="PR00253">
    <property type="entry name" value="GABAARECEPTR"/>
</dbReference>
<feature type="transmembrane region" description="Helical" evidence="16">
    <location>
        <begin position="545"/>
        <end position="565"/>
    </location>
</feature>
<feature type="transmembrane region" description="Helical" evidence="16">
    <location>
        <begin position="232"/>
        <end position="253"/>
    </location>
</feature>
<dbReference type="GO" id="GO:0005230">
    <property type="term" value="F:extracellular ligand-gated monoatomic ion channel activity"/>
    <property type="evidence" value="ECO:0007669"/>
    <property type="project" value="InterPro"/>
</dbReference>
<evidence type="ECO:0000256" key="4">
    <source>
        <dbReference type="ARBA" id="ARBA00022729"/>
    </source>
</evidence>
<keyword evidence="19" id="KW-1185">Reference proteome</keyword>
<feature type="domain" description="Neurotransmitter-gated ion-channel transmembrane" evidence="18">
    <location>
        <begin position="326"/>
        <end position="559"/>
    </location>
</feature>
<feature type="transmembrane region" description="Helical" evidence="16">
    <location>
        <begin position="319"/>
        <end position="343"/>
    </location>
</feature>
<dbReference type="AlphaFoldDB" id="A0A9J2P1I1"/>
<dbReference type="InterPro" id="IPR038050">
    <property type="entry name" value="Neuro_actylchol_rec"/>
</dbReference>
<keyword evidence="9" id="KW-1015">Disulfide bond</keyword>
<feature type="domain" description="Neurotransmitter-gated ion-channel transmembrane" evidence="18">
    <location>
        <begin position="87"/>
        <end position="172"/>
    </location>
</feature>
<dbReference type="InterPro" id="IPR006029">
    <property type="entry name" value="Neurotrans-gated_channel_TM"/>
</dbReference>
<organism evidence="19 20">
    <name type="scientific">Ascaris lumbricoides</name>
    <name type="common">Giant roundworm</name>
    <dbReference type="NCBI Taxonomy" id="6252"/>
    <lineage>
        <taxon>Eukaryota</taxon>
        <taxon>Metazoa</taxon>
        <taxon>Ecdysozoa</taxon>
        <taxon>Nematoda</taxon>
        <taxon>Chromadorea</taxon>
        <taxon>Rhabditida</taxon>
        <taxon>Spirurina</taxon>
        <taxon>Ascaridomorpha</taxon>
        <taxon>Ascaridoidea</taxon>
        <taxon>Ascarididae</taxon>
        <taxon>Ascaris</taxon>
    </lineage>
</organism>
<feature type="transmembrane region" description="Helical" evidence="16">
    <location>
        <begin position="80"/>
        <end position="104"/>
    </location>
</feature>
<dbReference type="GO" id="GO:0045211">
    <property type="term" value="C:postsynaptic membrane"/>
    <property type="evidence" value="ECO:0007669"/>
    <property type="project" value="UniProtKB-SubCell"/>
</dbReference>
<dbReference type="Gene3D" id="1.20.58.390">
    <property type="entry name" value="Neurotransmitter-gated ion-channel transmembrane domain"/>
    <property type="match status" value="3"/>
</dbReference>
<evidence type="ECO:0000313" key="19">
    <source>
        <dbReference type="Proteomes" id="UP000036681"/>
    </source>
</evidence>
<dbReference type="FunFam" id="1.20.58.390:FF:000067">
    <property type="entry name" value="Glycine receptor subunit alpha-2"/>
    <property type="match status" value="1"/>
</dbReference>
<keyword evidence="2" id="KW-1003">Cell membrane</keyword>
<protein>
    <submittedName>
        <fullName evidence="20">Neurotransmitter-gated ion-channel transmembrane domain-containing protein</fullName>
    </submittedName>
</protein>
<comment type="subcellular location">
    <subcellularLocation>
        <location evidence="15">Postsynaptic cell membrane</location>
        <topology evidence="15">Multi-pass membrane protein</topology>
    </subcellularLocation>
</comment>
<dbReference type="GO" id="GO:0034707">
    <property type="term" value="C:chloride channel complex"/>
    <property type="evidence" value="ECO:0007669"/>
    <property type="project" value="UniProtKB-KW"/>
</dbReference>
<keyword evidence="3 16" id="KW-0812">Transmembrane</keyword>
<evidence type="ECO:0000313" key="20">
    <source>
        <dbReference type="WBParaSite" id="ALUE_0000340901-mRNA-1"/>
    </source>
</evidence>
<evidence type="ECO:0000256" key="1">
    <source>
        <dbReference type="ARBA" id="ARBA00022448"/>
    </source>
</evidence>
<feature type="transmembrane region" description="Helical" evidence="16">
    <location>
        <begin position="113"/>
        <end position="133"/>
    </location>
</feature>
<evidence type="ECO:0000256" key="15">
    <source>
        <dbReference type="ARBA" id="ARBA00034104"/>
    </source>
</evidence>
<evidence type="ECO:0000256" key="10">
    <source>
        <dbReference type="ARBA" id="ARBA00023173"/>
    </source>
</evidence>
<evidence type="ECO:0000259" key="18">
    <source>
        <dbReference type="Pfam" id="PF02932"/>
    </source>
</evidence>
<dbReference type="FunFam" id="2.70.170.10:FF:000074">
    <property type="entry name" value="Uncharacterized protein"/>
    <property type="match status" value="1"/>
</dbReference>
<dbReference type="Pfam" id="PF02932">
    <property type="entry name" value="Neur_chan_memb"/>
    <property type="match status" value="3"/>
</dbReference>
<evidence type="ECO:0000256" key="2">
    <source>
        <dbReference type="ARBA" id="ARBA00022475"/>
    </source>
</evidence>
<keyword evidence="13" id="KW-0628">Postsynaptic cell membrane</keyword>
<dbReference type="SUPFAM" id="SSF90112">
    <property type="entry name" value="Neurotransmitter-gated ion-channel transmembrane pore"/>
    <property type="match status" value="3"/>
</dbReference>
<dbReference type="InterPro" id="IPR036734">
    <property type="entry name" value="Neur_chan_lig-bd_sf"/>
</dbReference>
<evidence type="ECO:0000256" key="3">
    <source>
        <dbReference type="ARBA" id="ARBA00022692"/>
    </source>
</evidence>